<dbReference type="PROSITE" id="PS52004">
    <property type="entry name" value="KS3_2"/>
    <property type="match status" value="1"/>
</dbReference>
<dbReference type="EMBL" id="JAERRB010000002">
    <property type="protein sequence ID" value="MBL0741279.1"/>
    <property type="molecule type" value="Genomic_DNA"/>
</dbReference>
<evidence type="ECO:0000259" key="4">
    <source>
        <dbReference type="PROSITE" id="PS52004"/>
    </source>
</evidence>
<name>A0ABS1KP99_9BACT</name>
<dbReference type="Pfam" id="PF00109">
    <property type="entry name" value="ketoacyl-synt"/>
    <property type="match status" value="1"/>
</dbReference>
<dbReference type="InterPro" id="IPR020841">
    <property type="entry name" value="PKS_Beta-ketoAc_synthase_dom"/>
</dbReference>
<evidence type="ECO:0000256" key="2">
    <source>
        <dbReference type="ARBA" id="ARBA00022679"/>
    </source>
</evidence>
<accession>A0ABS1KP99</accession>
<feature type="domain" description="Ketosynthase family 3 (KS3)" evidence="4">
    <location>
        <begin position="1"/>
        <end position="368"/>
    </location>
</feature>
<evidence type="ECO:0000256" key="3">
    <source>
        <dbReference type="RuleBase" id="RU003694"/>
    </source>
</evidence>
<dbReference type="Pfam" id="PF02801">
    <property type="entry name" value="Ketoacyl-synt_C"/>
    <property type="match status" value="1"/>
</dbReference>
<dbReference type="PANTHER" id="PTHR11712">
    <property type="entry name" value="POLYKETIDE SYNTHASE-RELATED"/>
    <property type="match status" value="1"/>
</dbReference>
<dbReference type="Proteomes" id="UP000613030">
    <property type="component" value="Unassembled WGS sequence"/>
</dbReference>
<dbReference type="InterPro" id="IPR014030">
    <property type="entry name" value="Ketoacyl_synth_N"/>
</dbReference>
<dbReference type="CDD" id="cd00834">
    <property type="entry name" value="KAS_I_II"/>
    <property type="match status" value="1"/>
</dbReference>
<reference evidence="5 6" key="1">
    <citation type="submission" date="2021-01" db="EMBL/GenBank/DDBJ databases">
        <title>Chryseolinea sp. Jin1 Genome sequencing and assembly.</title>
        <authorList>
            <person name="Kim I."/>
        </authorList>
    </citation>
    <scope>NUCLEOTIDE SEQUENCE [LARGE SCALE GENOMIC DNA]</scope>
    <source>
        <strain evidence="5 6">Jin1</strain>
    </source>
</reference>
<comment type="caution">
    <text evidence="5">The sequence shown here is derived from an EMBL/GenBank/DDBJ whole genome shotgun (WGS) entry which is preliminary data.</text>
</comment>
<dbReference type="SMART" id="SM00825">
    <property type="entry name" value="PKS_KS"/>
    <property type="match status" value="1"/>
</dbReference>
<dbReference type="Gene3D" id="3.40.47.10">
    <property type="match status" value="1"/>
</dbReference>
<dbReference type="InterPro" id="IPR014031">
    <property type="entry name" value="Ketoacyl_synth_C"/>
</dbReference>
<keyword evidence="6" id="KW-1185">Reference proteome</keyword>
<proteinExistence type="inferred from homology"/>
<protein>
    <submittedName>
        <fullName evidence="5">Beta-ketoacyl-[acyl-carrier-protein] synthase family protein</fullName>
    </submittedName>
</protein>
<evidence type="ECO:0000313" key="6">
    <source>
        <dbReference type="Proteomes" id="UP000613030"/>
    </source>
</evidence>
<gene>
    <name evidence="5" type="ORF">JI741_08605</name>
</gene>
<dbReference type="PANTHER" id="PTHR11712:SF336">
    <property type="entry name" value="3-OXOACYL-[ACYL-CARRIER-PROTEIN] SYNTHASE, MITOCHONDRIAL"/>
    <property type="match status" value="1"/>
</dbReference>
<comment type="similarity">
    <text evidence="1 3">Belongs to the thiolase-like superfamily. Beta-ketoacyl-ACP synthases family.</text>
</comment>
<evidence type="ECO:0000256" key="1">
    <source>
        <dbReference type="ARBA" id="ARBA00008467"/>
    </source>
</evidence>
<evidence type="ECO:0000313" key="5">
    <source>
        <dbReference type="EMBL" id="MBL0741279.1"/>
    </source>
</evidence>
<keyword evidence="2 3" id="KW-0808">Transferase</keyword>
<dbReference type="InterPro" id="IPR000794">
    <property type="entry name" value="Beta-ketoacyl_synthase"/>
</dbReference>
<organism evidence="5 6">
    <name type="scientific">Chryseolinea lacunae</name>
    <dbReference type="NCBI Taxonomy" id="2801331"/>
    <lineage>
        <taxon>Bacteria</taxon>
        <taxon>Pseudomonadati</taxon>
        <taxon>Bacteroidota</taxon>
        <taxon>Cytophagia</taxon>
        <taxon>Cytophagales</taxon>
        <taxon>Fulvivirgaceae</taxon>
        <taxon>Chryseolinea</taxon>
    </lineage>
</organism>
<dbReference type="InterPro" id="IPR016039">
    <property type="entry name" value="Thiolase-like"/>
</dbReference>
<sequence>MKRVWMVADCIVSPLGWTTAENYKNLRAGRTGIRQINDASFSKDPFYGALIEGVSSTEEVSRFEYLCQRALQSLMQTVALPPTRTVFILSTTKGNISFLEEGRADHPRIHLHAVAKMLAAQIGLTNYRVVSNACISGVMAAIVAKRLLLAGQYDHAVVLGADAVSRFVVSGFQSLQALTPEVCRPFDAARKGINLGESAAAMVLTVNPDALGAKPVISIEGGGLSNDANHISGPSRTGEELGYAIRQALEESNLTENDIDFISAHGTATLYNDEMEAKAFNRTGLENTPLNSLKGYFGHTLGAAGVVEMIMSAESLKHDELLPTRGFETPGTSQAVNVIQTLEQRPLKTCLKTASGFGGCNAAIILQEHNF</sequence>
<dbReference type="SUPFAM" id="SSF53901">
    <property type="entry name" value="Thiolase-like"/>
    <property type="match status" value="2"/>
</dbReference>